<dbReference type="Proteomes" id="UP000271098">
    <property type="component" value="Unassembled WGS sequence"/>
</dbReference>
<dbReference type="PANTHER" id="PTHR23082">
    <property type="entry name" value="TRANSCRIPTION INITIATION FACTOR IIIC TFIIIC , POLYPEPTIDE 3-RELATED"/>
    <property type="match status" value="1"/>
</dbReference>
<evidence type="ECO:0000313" key="2">
    <source>
        <dbReference type="EMBL" id="VDN17027.1"/>
    </source>
</evidence>
<dbReference type="Gene3D" id="1.25.40.10">
    <property type="entry name" value="Tetratricopeptide repeat domain"/>
    <property type="match status" value="1"/>
</dbReference>
<keyword evidence="1" id="KW-0802">TPR repeat</keyword>
<dbReference type="InterPro" id="IPR039340">
    <property type="entry name" value="Tfc4/TFIIIC-102/Sfc4"/>
</dbReference>
<reference evidence="2 3" key="2">
    <citation type="submission" date="2018-11" db="EMBL/GenBank/DDBJ databases">
        <authorList>
            <consortium name="Pathogen Informatics"/>
        </authorList>
    </citation>
    <scope>NUCLEOTIDE SEQUENCE [LARGE SCALE GENOMIC DNA]</scope>
</reference>
<organism evidence="4">
    <name type="scientific">Gongylonema pulchrum</name>
    <dbReference type="NCBI Taxonomy" id="637853"/>
    <lineage>
        <taxon>Eukaryota</taxon>
        <taxon>Metazoa</taxon>
        <taxon>Ecdysozoa</taxon>
        <taxon>Nematoda</taxon>
        <taxon>Chromadorea</taxon>
        <taxon>Rhabditida</taxon>
        <taxon>Spirurina</taxon>
        <taxon>Spiruromorpha</taxon>
        <taxon>Spiruroidea</taxon>
        <taxon>Gongylonematidae</taxon>
        <taxon>Gongylonema</taxon>
    </lineage>
</organism>
<dbReference type="WBParaSite" id="GPUH_0001014501-mRNA-1">
    <property type="protein sequence ID" value="GPUH_0001014501-mRNA-1"/>
    <property type="gene ID" value="GPUH_0001014501"/>
</dbReference>
<feature type="repeat" description="TPR" evidence="1">
    <location>
        <begin position="246"/>
        <end position="279"/>
    </location>
</feature>
<dbReference type="EMBL" id="UYRT01077858">
    <property type="protein sequence ID" value="VDN17027.1"/>
    <property type="molecule type" value="Genomic_DNA"/>
</dbReference>
<dbReference type="GO" id="GO:0006383">
    <property type="term" value="P:transcription by RNA polymerase III"/>
    <property type="evidence" value="ECO:0007669"/>
    <property type="project" value="InterPro"/>
</dbReference>
<dbReference type="AlphaFoldDB" id="A0A183DN41"/>
<proteinExistence type="predicted"/>
<evidence type="ECO:0000313" key="3">
    <source>
        <dbReference type="Proteomes" id="UP000271098"/>
    </source>
</evidence>
<protein>
    <submittedName>
        <fullName evidence="4">TPR_REGION domain-containing protein</fullName>
    </submittedName>
</protein>
<sequence>MDEPLFKHADLAHDTNWIPNAEPTLDSDRMVTGVDVMSYFMPPSTSVGLQAEASPLDRFMRNEIAYSDFIQMTASAKRARTARSAATLREGMMEGDEFEQQLKTDVTNEELNDDISLITEHERLLEEVDEDRLLGIPLELRNSESTAPETVHRIGGSSERRIKMPKALEALIGHANVIYAKGQTKEAIAMLLENVYCCCLKVIRQEPRNPEAYRQVADIYNDLNSPYKSLQYGLLAAHLNGTRTSAVQWADLGDHASKLKKTEEAAACYGRAIRADPANHAYYEKRIEALEKTDLKALAMRTRFAAAQAVDHTQVPFEWFKDIIFTVS</sequence>
<dbReference type="InterPro" id="IPR019734">
    <property type="entry name" value="TPR_rpt"/>
</dbReference>
<dbReference type="PANTHER" id="PTHR23082:SF0">
    <property type="entry name" value="GENERAL TRANSCRIPTION FACTOR 3C POLYPEPTIDE 3"/>
    <property type="match status" value="1"/>
</dbReference>
<dbReference type="PROSITE" id="PS50005">
    <property type="entry name" value="TPR"/>
    <property type="match status" value="1"/>
</dbReference>
<gene>
    <name evidence="2" type="ORF">GPUH_LOCUS10132</name>
</gene>
<evidence type="ECO:0000313" key="4">
    <source>
        <dbReference type="WBParaSite" id="GPUH_0001014501-mRNA-1"/>
    </source>
</evidence>
<keyword evidence="3" id="KW-1185">Reference proteome</keyword>
<dbReference type="InterPro" id="IPR011990">
    <property type="entry name" value="TPR-like_helical_dom_sf"/>
</dbReference>
<dbReference type="OrthoDB" id="10256606at2759"/>
<dbReference type="GO" id="GO:0000127">
    <property type="term" value="C:transcription factor TFIIIC complex"/>
    <property type="evidence" value="ECO:0007669"/>
    <property type="project" value="TreeGrafter"/>
</dbReference>
<dbReference type="SUPFAM" id="SSF48452">
    <property type="entry name" value="TPR-like"/>
    <property type="match status" value="1"/>
</dbReference>
<evidence type="ECO:0000256" key="1">
    <source>
        <dbReference type="PROSITE-ProRule" id="PRU00339"/>
    </source>
</evidence>
<name>A0A183DN41_9BILA</name>
<reference evidence="4" key="1">
    <citation type="submission" date="2016-06" db="UniProtKB">
        <authorList>
            <consortium name="WormBaseParasite"/>
        </authorList>
    </citation>
    <scope>IDENTIFICATION</scope>
</reference>
<accession>A0A183DN41</accession>